<dbReference type="GO" id="GO:0003723">
    <property type="term" value="F:RNA binding"/>
    <property type="evidence" value="ECO:0007669"/>
    <property type="project" value="UniProtKB-UniRule"/>
</dbReference>
<keyword evidence="5 10" id="KW-0694">RNA-binding</keyword>
<dbReference type="GO" id="GO:0000398">
    <property type="term" value="P:mRNA splicing, via spliceosome"/>
    <property type="evidence" value="ECO:0007669"/>
    <property type="project" value="UniProtKB-UniRule"/>
</dbReference>
<comment type="subunit">
    <text evidence="9">Component of the small nucleolar ribonucleoprotein particle containing H/ACA-type snoRNAs (H/ACA snoRNPs). Component of the telomerase holoenzyme complex.</text>
</comment>
<dbReference type="InterPro" id="IPR004037">
    <property type="entry name" value="Ribosomal_eL8-like_CS"/>
</dbReference>
<accession>A0A8J6KJ14</accession>
<dbReference type="EMBL" id="WNTK01000002">
    <property type="protein sequence ID" value="KAG9490609.1"/>
    <property type="molecule type" value="Genomic_DNA"/>
</dbReference>
<dbReference type="InterPro" id="IPR050257">
    <property type="entry name" value="eL8/uL1-like"/>
</dbReference>
<evidence type="ECO:0000256" key="11">
    <source>
        <dbReference type="SAM" id="MobiDB-lite"/>
    </source>
</evidence>
<evidence type="ECO:0000313" key="14">
    <source>
        <dbReference type="Proteomes" id="UP000770717"/>
    </source>
</evidence>
<dbReference type="OrthoDB" id="5364946at2759"/>
<keyword evidence="3" id="KW-0690">Ribosome biogenesis</keyword>
<comment type="function">
    <text evidence="8 10">Required for ribosome biogenesis. Part of a complex which catalyzes pseudouridylation of rRNA. This involves the isomerization of uridine such that the ribose is subsequently attached to C5, instead of the normal N1. Pseudouridine ('psi') residues may serve to stabilize the conformation of rRNAs.</text>
</comment>
<keyword evidence="6 10" id="KW-0539">Nucleus</keyword>
<dbReference type="InterPro" id="IPR018492">
    <property type="entry name" value="Ribosomal_eL8/Nhp2"/>
</dbReference>
<evidence type="ECO:0000256" key="4">
    <source>
        <dbReference type="ARBA" id="ARBA00022552"/>
    </source>
</evidence>
<protein>
    <recommendedName>
        <fullName evidence="10">H/ACA ribonucleoprotein complex subunit 2</fullName>
    </recommendedName>
    <alternativeName>
        <fullName evidence="10">Nucleolar protein family A member 2</fullName>
    </alternativeName>
</protein>
<dbReference type="PANTHER" id="PTHR23105">
    <property type="entry name" value="RIBOSOMAL PROTEIN L7AE FAMILY MEMBER"/>
    <property type="match status" value="1"/>
</dbReference>
<evidence type="ECO:0000259" key="12">
    <source>
        <dbReference type="Pfam" id="PF01248"/>
    </source>
</evidence>
<dbReference type="AlphaFoldDB" id="A0A8J6KJ14"/>
<dbReference type="Gene3D" id="3.30.1330.30">
    <property type="match status" value="1"/>
</dbReference>
<evidence type="ECO:0000256" key="5">
    <source>
        <dbReference type="ARBA" id="ARBA00022884"/>
    </source>
</evidence>
<keyword evidence="4" id="KW-0698">rRNA processing</keyword>
<dbReference type="InterPro" id="IPR002415">
    <property type="entry name" value="H/ACA_rnp_Nhp2-like"/>
</dbReference>
<comment type="subcellular location">
    <subcellularLocation>
        <location evidence="1 10">Nucleus</location>
        <location evidence="1 10">Nucleolus</location>
    </subcellularLocation>
</comment>
<reference evidence="13" key="1">
    <citation type="thesis" date="2020" institute="ProQuest LLC" country="789 East Eisenhower Parkway, Ann Arbor, MI, USA">
        <title>Comparative Genomics and Chromosome Evolution.</title>
        <authorList>
            <person name="Mudd A.B."/>
        </authorList>
    </citation>
    <scope>NUCLEOTIDE SEQUENCE</scope>
    <source>
        <strain evidence="13">HN-11 Male</strain>
        <tissue evidence="13">Kidney and liver</tissue>
    </source>
</reference>
<feature type="domain" description="Ribosomal protein eL8/eL30/eS12/Gadd45" evidence="12">
    <location>
        <begin position="47"/>
        <end position="139"/>
    </location>
</feature>
<comment type="similarity">
    <text evidence="2 10">Belongs to the eukaryotic ribosomal protein eL8 family.</text>
</comment>
<dbReference type="InterPro" id="IPR004038">
    <property type="entry name" value="Ribosomal_eL8/eL30/eS12/Gad45"/>
</dbReference>
<dbReference type="PROSITE" id="PS01082">
    <property type="entry name" value="RIBOSOMAL_L7AE"/>
    <property type="match status" value="1"/>
</dbReference>
<evidence type="ECO:0000256" key="6">
    <source>
        <dbReference type="ARBA" id="ARBA00023242"/>
    </source>
</evidence>
<sequence length="154" mass="17299">MKVKKEKREDEEEVEMASTAPERTYEELLENLNPIAQPLAGRKLTKRLYKCIKKASKQKSIRRGVKEVQKFINKGEKGIVVLAGDTLPIEVYCHVPVMCEERSIPYAYVPSKSDLGAAAGSKRPTCVILIKSNEEYEDAFKDCAEEVQALPSPL</sequence>
<dbReference type="InterPro" id="IPR029064">
    <property type="entry name" value="Ribosomal_eL30-like_sf"/>
</dbReference>
<evidence type="ECO:0000256" key="7">
    <source>
        <dbReference type="ARBA" id="ARBA00023274"/>
    </source>
</evidence>
<comment type="caution">
    <text evidence="13">The sequence shown here is derived from an EMBL/GenBank/DDBJ whole genome shotgun (WGS) entry which is preliminary data.</text>
</comment>
<dbReference type="Proteomes" id="UP000770717">
    <property type="component" value="Unassembled WGS sequence"/>
</dbReference>
<comment type="function">
    <text evidence="10">Common component of the spliceosome and rRNA processing machinery.</text>
</comment>
<dbReference type="PRINTS" id="PR00881">
    <property type="entry name" value="L7ARS6FAMILY"/>
</dbReference>
<keyword evidence="7 10" id="KW-0687">Ribonucleoprotein</keyword>
<evidence type="ECO:0000256" key="2">
    <source>
        <dbReference type="ARBA" id="ARBA00007337"/>
    </source>
</evidence>
<gene>
    <name evidence="13" type="ORF">GDO78_006107</name>
</gene>
<keyword evidence="14" id="KW-1185">Reference proteome</keyword>
<organism evidence="13 14">
    <name type="scientific">Eleutherodactylus coqui</name>
    <name type="common">Puerto Rican coqui</name>
    <dbReference type="NCBI Taxonomy" id="57060"/>
    <lineage>
        <taxon>Eukaryota</taxon>
        <taxon>Metazoa</taxon>
        <taxon>Chordata</taxon>
        <taxon>Craniata</taxon>
        <taxon>Vertebrata</taxon>
        <taxon>Euteleostomi</taxon>
        <taxon>Amphibia</taxon>
        <taxon>Batrachia</taxon>
        <taxon>Anura</taxon>
        <taxon>Neobatrachia</taxon>
        <taxon>Hyloidea</taxon>
        <taxon>Eleutherodactylidae</taxon>
        <taxon>Eleutherodactylinae</taxon>
        <taxon>Eleutherodactylus</taxon>
        <taxon>Eleutherodactylus</taxon>
    </lineage>
</organism>
<dbReference type="GO" id="GO:0006364">
    <property type="term" value="P:rRNA processing"/>
    <property type="evidence" value="ECO:0007669"/>
    <property type="project" value="UniProtKB-KW"/>
</dbReference>
<dbReference type="PRINTS" id="PR00883">
    <property type="entry name" value="NUCLEARHMG"/>
</dbReference>
<proteinExistence type="inferred from homology"/>
<dbReference type="GO" id="GO:0031120">
    <property type="term" value="P:snRNA pseudouridine synthesis"/>
    <property type="evidence" value="ECO:0007669"/>
    <property type="project" value="UniProtKB-UniRule"/>
</dbReference>
<dbReference type="FunFam" id="3.30.1330.30:FF:000016">
    <property type="entry name" value="H/ACA ribonucleoprotein complex subunit 2"/>
    <property type="match status" value="1"/>
</dbReference>
<evidence type="ECO:0000256" key="3">
    <source>
        <dbReference type="ARBA" id="ARBA00022517"/>
    </source>
</evidence>
<name>A0A8J6KJ14_ELECQ</name>
<dbReference type="SUPFAM" id="SSF55315">
    <property type="entry name" value="L30e-like"/>
    <property type="match status" value="1"/>
</dbReference>
<evidence type="ECO:0000256" key="8">
    <source>
        <dbReference type="ARBA" id="ARBA00059623"/>
    </source>
</evidence>
<dbReference type="GO" id="GO:0031429">
    <property type="term" value="C:box H/ACA snoRNP complex"/>
    <property type="evidence" value="ECO:0007669"/>
    <property type="project" value="UniProtKB-UniRule"/>
</dbReference>
<evidence type="ECO:0000256" key="1">
    <source>
        <dbReference type="ARBA" id="ARBA00004604"/>
    </source>
</evidence>
<evidence type="ECO:0000256" key="10">
    <source>
        <dbReference type="RuleBase" id="RU366039"/>
    </source>
</evidence>
<dbReference type="Pfam" id="PF01248">
    <property type="entry name" value="Ribosomal_L7Ae"/>
    <property type="match status" value="1"/>
</dbReference>
<evidence type="ECO:0000256" key="9">
    <source>
        <dbReference type="ARBA" id="ARBA00064260"/>
    </source>
</evidence>
<evidence type="ECO:0000313" key="13">
    <source>
        <dbReference type="EMBL" id="KAG9490609.1"/>
    </source>
</evidence>
<feature type="region of interest" description="Disordered" evidence="11">
    <location>
        <begin position="1"/>
        <end position="21"/>
    </location>
</feature>